<proteinExistence type="predicted"/>
<keyword evidence="4" id="KW-1003">Cell membrane</keyword>
<keyword evidence="12" id="KW-1185">Reference proteome</keyword>
<evidence type="ECO:0000256" key="8">
    <source>
        <dbReference type="ARBA" id="ARBA00023136"/>
    </source>
</evidence>
<comment type="caution">
    <text evidence="11">The sequence shown here is derived from an EMBL/GenBank/DDBJ whole genome shotgun (WGS) entry which is preliminary data.</text>
</comment>
<dbReference type="PANTHER" id="PTHR43298:SF2">
    <property type="entry name" value="FMN_FAD EXPORTER YEEO-RELATED"/>
    <property type="match status" value="1"/>
</dbReference>
<feature type="transmembrane region" description="Helical" evidence="10">
    <location>
        <begin position="262"/>
        <end position="280"/>
    </location>
</feature>
<dbReference type="GO" id="GO:0006811">
    <property type="term" value="P:monoatomic ion transport"/>
    <property type="evidence" value="ECO:0007669"/>
    <property type="project" value="UniProtKB-KW"/>
</dbReference>
<dbReference type="InterPro" id="IPR050222">
    <property type="entry name" value="MATE_MdtK"/>
</dbReference>
<keyword evidence="6 10" id="KW-1133">Transmembrane helix</keyword>
<evidence type="ECO:0000256" key="3">
    <source>
        <dbReference type="ARBA" id="ARBA00022449"/>
    </source>
</evidence>
<evidence type="ECO:0000256" key="2">
    <source>
        <dbReference type="ARBA" id="ARBA00022448"/>
    </source>
</evidence>
<dbReference type="CDD" id="cd12082">
    <property type="entry name" value="MATE_like"/>
    <property type="match status" value="1"/>
</dbReference>
<dbReference type="GeneID" id="69119010"/>
<feature type="transmembrane region" description="Helical" evidence="10">
    <location>
        <begin position="394"/>
        <end position="418"/>
    </location>
</feature>
<keyword evidence="2" id="KW-0813">Transport</keyword>
<dbReference type="InterPro" id="IPR002528">
    <property type="entry name" value="MATE_fam"/>
</dbReference>
<evidence type="ECO:0000256" key="1">
    <source>
        <dbReference type="ARBA" id="ARBA00004651"/>
    </source>
</evidence>
<evidence type="ECO:0000256" key="5">
    <source>
        <dbReference type="ARBA" id="ARBA00022692"/>
    </source>
</evidence>
<dbReference type="Proteomes" id="UP001595660">
    <property type="component" value="Unassembled WGS sequence"/>
</dbReference>
<feature type="transmembrane region" description="Helical" evidence="10">
    <location>
        <begin position="168"/>
        <end position="189"/>
    </location>
</feature>
<reference evidence="11 12" key="1">
    <citation type="journal article" date="2019" name="Int. J. Syst. Evol. Microbiol.">
        <title>The Global Catalogue of Microorganisms (GCM) 10K type strain sequencing project: providing services to taxonomists for standard genome sequencing and annotation.</title>
        <authorList>
            <consortium name="The Broad Institute Genomics Platform"/>
            <consortium name="The Broad Institute Genome Sequencing Center for Infectious Disease"/>
            <person name="Wu L."/>
            <person name="Ma J."/>
        </authorList>
    </citation>
    <scope>NUCLEOTIDE SEQUENCE [LARGE SCALE GENOMIC DNA]</scope>
    <source>
        <strain evidence="11 12">CGMCC 1.12562</strain>
    </source>
</reference>
<feature type="transmembrane region" description="Helical" evidence="10">
    <location>
        <begin position="321"/>
        <end position="342"/>
    </location>
</feature>
<evidence type="ECO:0000313" key="12">
    <source>
        <dbReference type="Proteomes" id="UP001595660"/>
    </source>
</evidence>
<dbReference type="NCBIfam" id="TIGR00797">
    <property type="entry name" value="matE"/>
    <property type="match status" value="1"/>
</dbReference>
<dbReference type="PIRSF" id="PIRSF006603">
    <property type="entry name" value="DinF"/>
    <property type="match status" value="1"/>
</dbReference>
<organism evidence="11 12">
    <name type="scientific">Halobacterium litoreum</name>
    <dbReference type="NCBI Taxonomy" id="2039234"/>
    <lineage>
        <taxon>Archaea</taxon>
        <taxon>Methanobacteriati</taxon>
        <taxon>Methanobacteriota</taxon>
        <taxon>Stenosarchaea group</taxon>
        <taxon>Halobacteria</taxon>
        <taxon>Halobacteriales</taxon>
        <taxon>Halobacteriaceae</taxon>
        <taxon>Halobacterium</taxon>
    </lineage>
</organism>
<dbReference type="GO" id="GO:0015297">
    <property type="term" value="F:antiporter activity"/>
    <property type="evidence" value="ECO:0007669"/>
    <property type="project" value="UniProtKB-KW"/>
</dbReference>
<name>A0ABD5NFZ5_9EURY</name>
<dbReference type="PANTHER" id="PTHR43298">
    <property type="entry name" value="MULTIDRUG RESISTANCE PROTEIN NORM-RELATED"/>
    <property type="match status" value="1"/>
</dbReference>
<dbReference type="AlphaFoldDB" id="A0ABD5NFZ5"/>
<evidence type="ECO:0000256" key="4">
    <source>
        <dbReference type="ARBA" id="ARBA00022475"/>
    </source>
</evidence>
<dbReference type="InterPro" id="IPR048279">
    <property type="entry name" value="MdtK-like"/>
</dbReference>
<feature type="transmembrane region" description="Helical" evidence="10">
    <location>
        <begin position="21"/>
        <end position="43"/>
    </location>
</feature>
<comment type="subcellular location">
    <subcellularLocation>
        <location evidence="1">Cell membrane</location>
        <topology evidence="1">Multi-pass membrane protein</topology>
    </subcellularLocation>
</comment>
<feature type="transmembrane region" description="Helical" evidence="10">
    <location>
        <begin position="195"/>
        <end position="220"/>
    </location>
</feature>
<keyword evidence="8 10" id="KW-0472">Membrane</keyword>
<keyword evidence="7" id="KW-0406">Ion transport</keyword>
<accession>A0ABD5NFZ5</accession>
<keyword evidence="3" id="KW-0050">Antiport</keyword>
<protein>
    <recommendedName>
        <fullName evidence="9">Multidrug-efflux transporter</fullName>
    </recommendedName>
</protein>
<evidence type="ECO:0000256" key="7">
    <source>
        <dbReference type="ARBA" id="ARBA00023065"/>
    </source>
</evidence>
<feature type="transmembrane region" description="Helical" evidence="10">
    <location>
        <begin position="94"/>
        <end position="118"/>
    </location>
</feature>
<evidence type="ECO:0000313" key="11">
    <source>
        <dbReference type="EMBL" id="MFC3477997.1"/>
    </source>
</evidence>
<feature type="transmembrane region" description="Helical" evidence="10">
    <location>
        <begin position="424"/>
        <end position="445"/>
    </location>
</feature>
<dbReference type="EMBL" id="JBHRWN010000002">
    <property type="protein sequence ID" value="MFC3477997.1"/>
    <property type="molecule type" value="Genomic_DNA"/>
</dbReference>
<dbReference type="GO" id="GO:0005886">
    <property type="term" value="C:plasma membrane"/>
    <property type="evidence" value="ECO:0007669"/>
    <property type="project" value="UniProtKB-SubCell"/>
</dbReference>
<evidence type="ECO:0000256" key="9">
    <source>
        <dbReference type="ARBA" id="ARBA00031636"/>
    </source>
</evidence>
<feature type="transmembrane region" description="Helical" evidence="10">
    <location>
        <begin position="49"/>
        <end position="73"/>
    </location>
</feature>
<feature type="transmembrane region" description="Helical" evidence="10">
    <location>
        <begin position="286"/>
        <end position="309"/>
    </location>
</feature>
<dbReference type="Pfam" id="PF01554">
    <property type="entry name" value="MatE"/>
    <property type="match status" value="2"/>
</dbReference>
<keyword evidence="5 10" id="KW-0812">Transmembrane</keyword>
<evidence type="ECO:0000256" key="10">
    <source>
        <dbReference type="SAM" id="Phobius"/>
    </source>
</evidence>
<feature type="transmembrane region" description="Helical" evidence="10">
    <location>
        <begin position="130"/>
        <end position="148"/>
    </location>
</feature>
<feature type="transmembrane region" description="Helical" evidence="10">
    <location>
        <begin position="362"/>
        <end position="382"/>
    </location>
</feature>
<gene>
    <name evidence="11" type="ORF">ACFOKC_09675</name>
</gene>
<evidence type="ECO:0000256" key="6">
    <source>
        <dbReference type="ARBA" id="ARBA00022989"/>
    </source>
</evidence>
<dbReference type="RefSeq" id="WP_232570885.1">
    <property type="nucleotide sequence ID" value="NZ_CP089466.1"/>
</dbReference>
<sequence>MFDVSKEDITEGSLSRALAVLAAPLVAQQVVVALGAVVDIFWLGRVNEAAVAAVGLVVPVYALISLPVMASYTGAQILTAQSVGADEHGRATRLPVHGAVLGAVLAFVLAALVTVVAPDIVGLLGADDDVFGYAVTYLSTYMFAYVPIAISDGLEGGFVGWGDSGTAFALNAVNIVVNAVLDPFLIFGWGPFPEWSVFGAAVASIVGVTVSAVLAVAVAASGRRQFAVSRSDLRVRSSLFREILAVGGPVGLQNAGRQAARLGMVAVISIAGSTAALAAYNVGAQLATIAFVPASGLANAATTVVGQNLGADRPDRARRATWLSVGVAVVALLGVGALQLAYPARIAETFAPALDGAGLRLTVEYLEILALGYWALGAIYTLESGFNGASRTSVSMYATLVQYWGIRLPIAAFGVFVFNYTVLAAFWAVTLSNVAAAVGLAVYFWHSTDDGMLRRAASTAAAD</sequence>